<gene>
    <name evidence="1" type="ORF">SAMN02745977_00349</name>
</gene>
<dbReference type="EMBL" id="FOCW01000001">
    <property type="protein sequence ID" value="SEN07487.1"/>
    <property type="molecule type" value="Genomic_DNA"/>
</dbReference>
<sequence>MENGNRTHRASPLRGISALYPLNGFVIYRKTVVRDRFLLFFVSLDRKQALQHAPSSLHA</sequence>
<reference evidence="1 2" key="1">
    <citation type="submission" date="2016-10" db="EMBL/GenBank/DDBJ databases">
        <authorList>
            <person name="de Groot N.N."/>
        </authorList>
    </citation>
    <scope>NUCLEOTIDE SEQUENCE [LARGE SCALE GENOMIC DNA]</scope>
    <source>
        <strain evidence="1 2">DSM 15123</strain>
    </source>
</reference>
<keyword evidence="2" id="KW-1185">Reference proteome</keyword>
<organism evidence="1 2">
    <name type="scientific">Brachymonas denitrificans DSM 15123</name>
    <dbReference type="NCBI Taxonomy" id="1121117"/>
    <lineage>
        <taxon>Bacteria</taxon>
        <taxon>Pseudomonadati</taxon>
        <taxon>Pseudomonadota</taxon>
        <taxon>Betaproteobacteria</taxon>
        <taxon>Burkholderiales</taxon>
        <taxon>Comamonadaceae</taxon>
        <taxon>Brachymonas</taxon>
    </lineage>
</organism>
<evidence type="ECO:0000313" key="1">
    <source>
        <dbReference type="EMBL" id="SEN07487.1"/>
    </source>
</evidence>
<proteinExistence type="predicted"/>
<dbReference type="AlphaFoldDB" id="A0A1H8DLT4"/>
<dbReference type="Proteomes" id="UP000199531">
    <property type="component" value="Unassembled WGS sequence"/>
</dbReference>
<evidence type="ECO:0000313" key="2">
    <source>
        <dbReference type="Proteomes" id="UP000199531"/>
    </source>
</evidence>
<protein>
    <submittedName>
        <fullName evidence="1">Uncharacterized protein</fullName>
    </submittedName>
</protein>
<accession>A0A1H8DLT4</accession>
<dbReference type="STRING" id="1121117.SAMN02745977_00349"/>
<name>A0A1H8DLT4_9BURK</name>